<gene>
    <name evidence="2" type="ORF">AVDCRST_MAG68-2713</name>
</gene>
<feature type="region of interest" description="Disordered" evidence="1">
    <location>
        <begin position="106"/>
        <end position="135"/>
    </location>
</feature>
<dbReference type="EMBL" id="CADCTW010000089">
    <property type="protein sequence ID" value="CAA9317029.1"/>
    <property type="molecule type" value="Genomic_DNA"/>
</dbReference>
<evidence type="ECO:0000313" key="2">
    <source>
        <dbReference type="EMBL" id="CAA9317029.1"/>
    </source>
</evidence>
<feature type="region of interest" description="Disordered" evidence="1">
    <location>
        <begin position="1"/>
        <end position="80"/>
    </location>
</feature>
<feature type="compositionally biased region" description="Low complexity" evidence="1">
    <location>
        <begin position="1"/>
        <end position="25"/>
    </location>
</feature>
<feature type="compositionally biased region" description="Basic and acidic residues" evidence="1">
    <location>
        <begin position="36"/>
        <end position="48"/>
    </location>
</feature>
<name>A0A6J4KWK3_9BACT</name>
<feature type="non-terminal residue" evidence="2">
    <location>
        <position position="1"/>
    </location>
</feature>
<feature type="compositionally biased region" description="Low complexity" evidence="1">
    <location>
        <begin position="49"/>
        <end position="77"/>
    </location>
</feature>
<evidence type="ECO:0000256" key="1">
    <source>
        <dbReference type="SAM" id="MobiDB-lite"/>
    </source>
</evidence>
<feature type="compositionally biased region" description="Low complexity" evidence="1">
    <location>
        <begin position="111"/>
        <end position="135"/>
    </location>
</feature>
<feature type="non-terminal residue" evidence="2">
    <location>
        <position position="176"/>
    </location>
</feature>
<proteinExistence type="predicted"/>
<organism evidence="2">
    <name type="scientific">uncultured Gemmatimonadota bacterium</name>
    <dbReference type="NCBI Taxonomy" id="203437"/>
    <lineage>
        <taxon>Bacteria</taxon>
        <taxon>Pseudomonadati</taxon>
        <taxon>Gemmatimonadota</taxon>
        <taxon>environmental samples</taxon>
    </lineage>
</organism>
<reference evidence="2" key="1">
    <citation type="submission" date="2020-02" db="EMBL/GenBank/DDBJ databases">
        <authorList>
            <person name="Meier V. D."/>
        </authorList>
    </citation>
    <scope>NUCLEOTIDE SEQUENCE</scope>
    <source>
        <strain evidence="2">AVDCRST_MAG68</strain>
    </source>
</reference>
<protein>
    <submittedName>
        <fullName evidence="2">Uncharacterized protein</fullName>
    </submittedName>
</protein>
<feature type="compositionally biased region" description="Basic residues" evidence="1">
    <location>
        <begin position="26"/>
        <end position="35"/>
    </location>
</feature>
<sequence>AALAPSPVGAAAGRRAPGLPPTARGRSVRSRRPLQRGRDRGTVADDGARLPGPGRGAPAGLLPAAARQPQPRLRGPLVGHAGAVGRALPVRAARGGDVRARARARRQLQHAPRGVPGRAPLRAPAPAHARGAGVGTARLRRRVAARHRAPRAVVGRGRLLPLPRLPVAAVEPGPGV</sequence>
<dbReference type="AlphaFoldDB" id="A0A6J4KWK3"/>
<accession>A0A6J4KWK3</accession>